<dbReference type="Pfam" id="PF00293">
    <property type="entry name" value="NUDIX"/>
    <property type="match status" value="1"/>
</dbReference>
<dbReference type="EMBL" id="LT629766">
    <property type="protein sequence ID" value="SDS81114.1"/>
    <property type="molecule type" value="Genomic_DNA"/>
</dbReference>
<reference evidence="5" key="1">
    <citation type="submission" date="2016-10" db="EMBL/GenBank/DDBJ databases">
        <authorList>
            <person name="Varghese N."/>
            <person name="Submissions S."/>
        </authorList>
    </citation>
    <scope>NUCLEOTIDE SEQUENCE [LARGE SCALE GENOMIC DNA]</scope>
    <source>
        <strain evidence="5">DSM 23676</strain>
    </source>
</reference>
<dbReference type="PANTHER" id="PTHR43736">
    <property type="entry name" value="ADP-RIBOSE PYROPHOSPHATASE"/>
    <property type="match status" value="1"/>
</dbReference>
<comment type="similarity">
    <text evidence="1">Belongs to the Nudix hydrolase family.</text>
</comment>
<dbReference type="AlphaFoldDB" id="A0A1H1V8M9"/>
<dbReference type="OrthoDB" id="129709at2"/>
<gene>
    <name evidence="4" type="ORF">SAMN04489752_2580</name>
</gene>
<keyword evidence="5" id="KW-1185">Reference proteome</keyword>
<dbReference type="InterPro" id="IPR015797">
    <property type="entry name" value="NUDIX_hydrolase-like_dom_sf"/>
</dbReference>
<proteinExistence type="inferred from homology"/>
<sequence length="184" mass="20178">MIDLDTARQEVERGPQNPFSPAFAELFDRQGADSLRRSGGEQHVTASCLVIDPSAEAVLLNHHRKARLWGQFGGHLETVDLSLRGAARREAEEESGLRPLPRVTAAPIDLHVHDLSVAFGTCTRHFDVVFAALASTDDSPRVSDESFDVAWFPLNQLPDELMPDLPNRLPNLYRSAVAALSSGD</sequence>
<dbReference type="Proteomes" id="UP000199597">
    <property type="component" value="Chromosome I"/>
</dbReference>
<dbReference type="Gene3D" id="3.90.79.10">
    <property type="entry name" value="Nucleoside Triphosphate Pyrophosphohydrolase"/>
    <property type="match status" value="1"/>
</dbReference>
<dbReference type="STRING" id="1136497.SAMN04489752_2580"/>
<dbReference type="RefSeq" id="WP_092014519.1">
    <property type="nucleotide sequence ID" value="NZ_LT629766.1"/>
</dbReference>
<evidence type="ECO:0000256" key="2">
    <source>
        <dbReference type="SAM" id="MobiDB-lite"/>
    </source>
</evidence>
<dbReference type="PANTHER" id="PTHR43736:SF1">
    <property type="entry name" value="DIHYDRONEOPTERIN TRIPHOSPHATE DIPHOSPHATASE"/>
    <property type="match status" value="1"/>
</dbReference>
<evidence type="ECO:0000256" key="1">
    <source>
        <dbReference type="ARBA" id="ARBA00005582"/>
    </source>
</evidence>
<feature type="domain" description="Nudix hydrolase" evidence="3">
    <location>
        <begin position="41"/>
        <end position="174"/>
    </location>
</feature>
<organism evidence="4 5">
    <name type="scientific">Brevibacterium siliguriense</name>
    <dbReference type="NCBI Taxonomy" id="1136497"/>
    <lineage>
        <taxon>Bacteria</taxon>
        <taxon>Bacillati</taxon>
        <taxon>Actinomycetota</taxon>
        <taxon>Actinomycetes</taxon>
        <taxon>Micrococcales</taxon>
        <taxon>Brevibacteriaceae</taxon>
        <taxon>Brevibacterium</taxon>
    </lineage>
</organism>
<feature type="compositionally biased region" description="Basic and acidic residues" evidence="2">
    <location>
        <begin position="1"/>
        <end position="13"/>
    </location>
</feature>
<accession>A0A1H1V8M9</accession>
<dbReference type="CDD" id="cd03674">
    <property type="entry name" value="NUDIX_Hydrolase"/>
    <property type="match status" value="1"/>
</dbReference>
<name>A0A1H1V8M9_9MICO</name>
<protein>
    <submittedName>
        <fullName evidence="4">8-oxo-dGTP pyrophosphatase MutT, NUDIX family</fullName>
    </submittedName>
</protein>
<dbReference type="PROSITE" id="PS51462">
    <property type="entry name" value="NUDIX"/>
    <property type="match status" value="1"/>
</dbReference>
<evidence type="ECO:0000313" key="4">
    <source>
        <dbReference type="EMBL" id="SDS81114.1"/>
    </source>
</evidence>
<evidence type="ECO:0000313" key="5">
    <source>
        <dbReference type="Proteomes" id="UP000199597"/>
    </source>
</evidence>
<feature type="region of interest" description="Disordered" evidence="2">
    <location>
        <begin position="1"/>
        <end position="20"/>
    </location>
</feature>
<dbReference type="SUPFAM" id="SSF55811">
    <property type="entry name" value="Nudix"/>
    <property type="match status" value="1"/>
</dbReference>
<evidence type="ECO:0000259" key="3">
    <source>
        <dbReference type="PROSITE" id="PS51462"/>
    </source>
</evidence>
<dbReference type="InterPro" id="IPR000086">
    <property type="entry name" value="NUDIX_hydrolase_dom"/>
</dbReference>